<evidence type="ECO:0000313" key="4">
    <source>
        <dbReference type="Proteomes" id="UP000472265"/>
    </source>
</evidence>
<reference evidence="3" key="3">
    <citation type="submission" date="2025-09" db="UniProtKB">
        <authorList>
            <consortium name="Ensembl"/>
        </authorList>
    </citation>
    <scope>IDENTIFICATION</scope>
</reference>
<keyword evidence="1" id="KW-0863">Zinc-finger</keyword>
<dbReference type="InterPro" id="IPR001878">
    <property type="entry name" value="Znf_CCHC"/>
</dbReference>
<dbReference type="Gene3D" id="4.10.60.10">
    <property type="entry name" value="Zinc finger, CCHC-type"/>
    <property type="match status" value="1"/>
</dbReference>
<dbReference type="PANTHER" id="PTHR22639">
    <property type="entry name" value="GAG-RELATED PROTEIN"/>
    <property type="match status" value="1"/>
</dbReference>
<protein>
    <recommendedName>
        <fullName evidence="2">CCHC-type domain-containing protein</fullName>
    </recommendedName>
</protein>
<name>A0A671VCS2_SPAAU</name>
<dbReference type="InterPro" id="IPR036875">
    <property type="entry name" value="Znf_CCHC_sf"/>
</dbReference>
<keyword evidence="1" id="KW-0479">Metal-binding</keyword>
<evidence type="ECO:0000313" key="3">
    <source>
        <dbReference type="Ensembl" id="ENSSAUP00010023602.1"/>
    </source>
</evidence>
<evidence type="ECO:0000256" key="1">
    <source>
        <dbReference type="PROSITE-ProRule" id="PRU00047"/>
    </source>
</evidence>
<keyword evidence="4" id="KW-1185">Reference proteome</keyword>
<feature type="domain" description="CCHC-type" evidence="2">
    <location>
        <begin position="91"/>
        <end position="106"/>
    </location>
</feature>
<dbReference type="GO" id="GO:0002218">
    <property type="term" value="P:activation of innate immune response"/>
    <property type="evidence" value="ECO:0007669"/>
    <property type="project" value="InterPro"/>
</dbReference>
<dbReference type="PROSITE" id="PS50158">
    <property type="entry name" value="ZF_CCHC"/>
    <property type="match status" value="1"/>
</dbReference>
<dbReference type="Proteomes" id="UP000472265">
    <property type="component" value="Chromosome 24"/>
</dbReference>
<proteinExistence type="predicted"/>
<dbReference type="InterPro" id="IPR042509">
    <property type="entry name" value="ZCCHC3"/>
</dbReference>
<dbReference type="GO" id="GO:0003723">
    <property type="term" value="F:RNA binding"/>
    <property type="evidence" value="ECO:0007669"/>
    <property type="project" value="InterPro"/>
</dbReference>
<sequence length="117" mass="12791">MENESSSSGRCFVRPGAGDMHREGRVGDFFNVPGGVTLQEEYPDCDCAWQPSFCQQCRSFGHLAAGCAQVRCRNCGSPGHGAASRAALRVCHGCGAAGHHLRHCPSRFYTAWPRHRR</sequence>
<dbReference type="InParanoid" id="A0A671VCS2"/>
<dbReference type="Ensembl" id="ENSSAUT00010024909.1">
    <property type="protein sequence ID" value="ENSSAUP00010023602.1"/>
    <property type="gene ID" value="ENSSAUG00010010361.1"/>
</dbReference>
<keyword evidence="1" id="KW-0862">Zinc</keyword>
<reference evidence="3" key="2">
    <citation type="submission" date="2025-08" db="UniProtKB">
        <authorList>
            <consortium name="Ensembl"/>
        </authorList>
    </citation>
    <scope>IDENTIFICATION</scope>
</reference>
<dbReference type="GO" id="GO:0003690">
    <property type="term" value="F:double-stranded DNA binding"/>
    <property type="evidence" value="ECO:0007669"/>
    <property type="project" value="InterPro"/>
</dbReference>
<evidence type="ECO:0000259" key="2">
    <source>
        <dbReference type="PROSITE" id="PS50158"/>
    </source>
</evidence>
<dbReference type="GO" id="GO:0008270">
    <property type="term" value="F:zinc ion binding"/>
    <property type="evidence" value="ECO:0007669"/>
    <property type="project" value="UniProtKB-KW"/>
</dbReference>
<accession>A0A671VCS2</accession>
<dbReference type="AlphaFoldDB" id="A0A671VCS2"/>
<dbReference type="SMART" id="SM00343">
    <property type="entry name" value="ZnF_C2HC"/>
    <property type="match status" value="3"/>
</dbReference>
<organism evidence="3 4">
    <name type="scientific">Sparus aurata</name>
    <name type="common">Gilthead sea bream</name>
    <dbReference type="NCBI Taxonomy" id="8175"/>
    <lineage>
        <taxon>Eukaryota</taxon>
        <taxon>Metazoa</taxon>
        <taxon>Chordata</taxon>
        <taxon>Craniata</taxon>
        <taxon>Vertebrata</taxon>
        <taxon>Euteleostomi</taxon>
        <taxon>Actinopterygii</taxon>
        <taxon>Neopterygii</taxon>
        <taxon>Teleostei</taxon>
        <taxon>Neoteleostei</taxon>
        <taxon>Acanthomorphata</taxon>
        <taxon>Eupercaria</taxon>
        <taxon>Spariformes</taxon>
        <taxon>Sparidae</taxon>
        <taxon>Sparus</taxon>
    </lineage>
</organism>
<dbReference type="PANTHER" id="PTHR22639:SF3">
    <property type="entry name" value="ZINC FINGER CCHC DOMAIN-CONTAINING PROTEIN 3"/>
    <property type="match status" value="1"/>
</dbReference>
<dbReference type="Pfam" id="PF00098">
    <property type="entry name" value="zf-CCHC"/>
    <property type="match status" value="1"/>
</dbReference>
<reference evidence="3" key="1">
    <citation type="submission" date="2021-04" db="EMBL/GenBank/DDBJ databases">
        <authorList>
            <consortium name="Wellcome Sanger Institute Data Sharing"/>
        </authorList>
    </citation>
    <scope>NUCLEOTIDE SEQUENCE [LARGE SCALE GENOMIC DNA]</scope>
</reference>
<dbReference type="SUPFAM" id="SSF57756">
    <property type="entry name" value="Retrovirus zinc finger-like domains"/>
    <property type="match status" value="2"/>
</dbReference>